<protein>
    <submittedName>
        <fullName evidence="2">Uncharacterized protein</fullName>
    </submittedName>
</protein>
<dbReference type="EMBL" id="JAFBED010000002">
    <property type="protein sequence ID" value="MBM7618928.1"/>
    <property type="molecule type" value="Genomic_DNA"/>
</dbReference>
<proteinExistence type="predicted"/>
<dbReference type="Proteomes" id="UP000737402">
    <property type="component" value="Unassembled WGS sequence"/>
</dbReference>
<keyword evidence="3" id="KW-1185">Reference proteome</keyword>
<accession>A0ABS2NWX2</accession>
<reference evidence="2 3" key="1">
    <citation type="submission" date="2021-01" db="EMBL/GenBank/DDBJ databases">
        <title>Genomic Encyclopedia of Type Strains, Phase IV (KMG-IV): sequencing the most valuable type-strain genomes for metagenomic binning, comparative biology and taxonomic classification.</title>
        <authorList>
            <person name="Goeker M."/>
        </authorList>
    </citation>
    <scope>NUCLEOTIDE SEQUENCE [LARGE SCALE GENOMIC DNA]</scope>
    <source>
        <strain evidence="2 3">DSM 25879</strain>
    </source>
</reference>
<comment type="caution">
    <text evidence="2">The sequence shown here is derived from an EMBL/GenBank/DDBJ whole genome shotgun (WGS) entry which is preliminary data.</text>
</comment>
<organism evidence="2 3">
    <name type="scientific">Sutcliffiella tianshenii</name>
    <dbReference type="NCBI Taxonomy" id="1463404"/>
    <lineage>
        <taxon>Bacteria</taxon>
        <taxon>Bacillati</taxon>
        <taxon>Bacillota</taxon>
        <taxon>Bacilli</taxon>
        <taxon>Bacillales</taxon>
        <taxon>Bacillaceae</taxon>
        <taxon>Sutcliffiella</taxon>
    </lineage>
</organism>
<feature type="compositionally biased region" description="Polar residues" evidence="1">
    <location>
        <begin position="41"/>
        <end position="51"/>
    </location>
</feature>
<feature type="region of interest" description="Disordered" evidence="1">
    <location>
        <begin position="15"/>
        <end position="51"/>
    </location>
</feature>
<evidence type="ECO:0000256" key="1">
    <source>
        <dbReference type="SAM" id="MobiDB-lite"/>
    </source>
</evidence>
<evidence type="ECO:0000313" key="3">
    <source>
        <dbReference type="Proteomes" id="UP000737402"/>
    </source>
</evidence>
<evidence type="ECO:0000313" key="2">
    <source>
        <dbReference type="EMBL" id="MBM7618928.1"/>
    </source>
</evidence>
<name>A0ABS2NWX2_9BACI</name>
<sequence length="51" mass="5301">MRCIAAAAFLVLREDSGRLETPQGKARGGSSTAPRKAQPNAEISSGLETEA</sequence>
<gene>
    <name evidence="2" type="ORF">JOC95_000777</name>
</gene>